<evidence type="ECO:0000256" key="6">
    <source>
        <dbReference type="RuleBase" id="RU367044"/>
    </source>
</evidence>
<evidence type="ECO:0000256" key="4">
    <source>
        <dbReference type="ARBA" id="ARBA00022525"/>
    </source>
</evidence>
<dbReference type="GO" id="GO:0005576">
    <property type="term" value="C:extracellular region"/>
    <property type="evidence" value="ECO:0007669"/>
    <property type="project" value="UniProtKB-SubCell"/>
</dbReference>
<keyword evidence="3 6" id="KW-0713">Self-incompatibility</keyword>
<keyword evidence="5 6" id="KW-0732">Signal</keyword>
<dbReference type="PANTHER" id="PTHR31232:SF170">
    <property type="entry name" value="S-PROTEIN HOMOLOG"/>
    <property type="match status" value="1"/>
</dbReference>
<proteinExistence type="inferred from homology"/>
<evidence type="ECO:0000256" key="1">
    <source>
        <dbReference type="ARBA" id="ARBA00004613"/>
    </source>
</evidence>
<evidence type="ECO:0000256" key="5">
    <source>
        <dbReference type="ARBA" id="ARBA00022729"/>
    </source>
</evidence>
<evidence type="ECO:0000256" key="2">
    <source>
        <dbReference type="ARBA" id="ARBA00005581"/>
    </source>
</evidence>
<comment type="similarity">
    <text evidence="2 6">Belongs to the plant self-incompatibility (S1) protein family.</text>
</comment>
<protein>
    <recommendedName>
        <fullName evidence="6">S-protein homolog</fullName>
    </recommendedName>
</protein>
<dbReference type="EMBL" id="JAVYJV010000019">
    <property type="protein sequence ID" value="KAK4345385.1"/>
    <property type="molecule type" value="Genomic_DNA"/>
</dbReference>
<sequence>MSHPCIIILFMLLFIFPLEQLITACFLSGKYHIHVIDALGSGSSELKIHCASKQDDLGYHTLSNTQEFTWEFCEHFFDRTMYFCHVWWGSKESNWEVFNDPGNCIHQGQVPVGTNTCVWVINPDGFYLGYYQDNGTLWKYKNHGW</sequence>
<dbReference type="Pfam" id="PF05938">
    <property type="entry name" value="Self-incomp_S1"/>
    <property type="match status" value="1"/>
</dbReference>
<reference evidence="7" key="1">
    <citation type="submission" date="2023-12" db="EMBL/GenBank/DDBJ databases">
        <title>Genome assembly of Anisodus tanguticus.</title>
        <authorList>
            <person name="Wang Y.-J."/>
        </authorList>
    </citation>
    <scope>NUCLEOTIDE SEQUENCE</scope>
    <source>
        <strain evidence="7">KB-2021</strain>
        <tissue evidence="7">Leaf</tissue>
    </source>
</reference>
<dbReference type="AlphaFoldDB" id="A0AAE1V2A6"/>
<feature type="chain" id="PRO_5041769120" description="S-protein homolog" evidence="6">
    <location>
        <begin position="21"/>
        <end position="145"/>
    </location>
</feature>
<dbReference type="InterPro" id="IPR010264">
    <property type="entry name" value="Self-incomp_S1"/>
</dbReference>
<organism evidence="7 8">
    <name type="scientific">Anisodus tanguticus</name>
    <dbReference type="NCBI Taxonomy" id="243964"/>
    <lineage>
        <taxon>Eukaryota</taxon>
        <taxon>Viridiplantae</taxon>
        <taxon>Streptophyta</taxon>
        <taxon>Embryophyta</taxon>
        <taxon>Tracheophyta</taxon>
        <taxon>Spermatophyta</taxon>
        <taxon>Magnoliopsida</taxon>
        <taxon>eudicotyledons</taxon>
        <taxon>Gunneridae</taxon>
        <taxon>Pentapetalae</taxon>
        <taxon>asterids</taxon>
        <taxon>lamiids</taxon>
        <taxon>Solanales</taxon>
        <taxon>Solanaceae</taxon>
        <taxon>Solanoideae</taxon>
        <taxon>Hyoscyameae</taxon>
        <taxon>Anisodus</taxon>
    </lineage>
</organism>
<accession>A0AAE1V2A6</accession>
<keyword evidence="4 6" id="KW-0964">Secreted</keyword>
<gene>
    <name evidence="7" type="ORF">RND71_035561</name>
</gene>
<keyword evidence="8" id="KW-1185">Reference proteome</keyword>
<evidence type="ECO:0000256" key="3">
    <source>
        <dbReference type="ARBA" id="ARBA00022471"/>
    </source>
</evidence>
<dbReference type="GO" id="GO:0060320">
    <property type="term" value="P:rejection of self pollen"/>
    <property type="evidence" value="ECO:0007669"/>
    <property type="project" value="UniProtKB-KW"/>
</dbReference>
<dbReference type="Proteomes" id="UP001291623">
    <property type="component" value="Unassembled WGS sequence"/>
</dbReference>
<dbReference type="PANTHER" id="PTHR31232">
    <property type="match status" value="1"/>
</dbReference>
<evidence type="ECO:0000313" key="7">
    <source>
        <dbReference type="EMBL" id="KAK4345385.1"/>
    </source>
</evidence>
<name>A0AAE1V2A6_9SOLA</name>
<comment type="caution">
    <text evidence="7">The sequence shown here is derived from an EMBL/GenBank/DDBJ whole genome shotgun (WGS) entry which is preliminary data.</text>
</comment>
<evidence type="ECO:0000313" key="8">
    <source>
        <dbReference type="Proteomes" id="UP001291623"/>
    </source>
</evidence>
<comment type="subcellular location">
    <subcellularLocation>
        <location evidence="1 6">Secreted</location>
    </subcellularLocation>
</comment>
<feature type="signal peptide" evidence="6">
    <location>
        <begin position="1"/>
        <end position="20"/>
    </location>
</feature>